<protein>
    <submittedName>
        <fullName evidence="2">PHM7_ext domain-containing protein</fullName>
    </submittedName>
</protein>
<proteinExistence type="predicted"/>
<accession>A0A5K3G545</accession>
<reference evidence="2" key="1">
    <citation type="submission" date="2019-11" db="UniProtKB">
        <authorList>
            <consortium name="WormBaseParasite"/>
        </authorList>
    </citation>
    <scope>IDENTIFICATION</scope>
</reference>
<dbReference type="WBParaSite" id="MCU_013349-RA">
    <property type="protein sequence ID" value="MCU_013349-RA"/>
    <property type="gene ID" value="MCU_013349"/>
</dbReference>
<dbReference type="InterPro" id="IPR023799">
    <property type="entry name" value="RbfA_dom_sf"/>
</dbReference>
<feature type="region of interest" description="Disordered" evidence="1">
    <location>
        <begin position="246"/>
        <end position="266"/>
    </location>
</feature>
<dbReference type="InterPro" id="IPR015946">
    <property type="entry name" value="KH_dom-like_a/b"/>
</dbReference>
<dbReference type="AlphaFoldDB" id="A0A5K3G545"/>
<evidence type="ECO:0000313" key="2">
    <source>
        <dbReference type="WBParaSite" id="MCU_013349-RA"/>
    </source>
</evidence>
<organism evidence="2">
    <name type="scientific">Mesocestoides corti</name>
    <name type="common">Flatworm</name>
    <dbReference type="NCBI Taxonomy" id="53468"/>
    <lineage>
        <taxon>Eukaryota</taxon>
        <taxon>Metazoa</taxon>
        <taxon>Spiralia</taxon>
        <taxon>Lophotrochozoa</taxon>
        <taxon>Platyhelminthes</taxon>
        <taxon>Cestoda</taxon>
        <taxon>Eucestoda</taxon>
        <taxon>Cyclophyllidea</taxon>
        <taxon>Mesocestoididae</taxon>
        <taxon>Mesocestoides</taxon>
    </lineage>
</organism>
<evidence type="ECO:0000256" key="1">
    <source>
        <dbReference type="SAM" id="MobiDB-lite"/>
    </source>
</evidence>
<dbReference type="Gene3D" id="3.30.300.20">
    <property type="match status" value="1"/>
</dbReference>
<sequence length="303" mass="34768">MLATPLIIYCISVVSFSGWLLTFLACHWNAEGHRIGCGQVVQYVCTMIRRHTIRPFSTALSSTKLFEIVPHILFFVNSKSSGFIPKETSQSKHHDIRLMRKYKRRIQMILGSDGFHEHLAQIRISNMTASEDGRNLTIFWSIPEEYMETLGKLGVQGIDVILNNAKKSIRQRLARENAYRKVPTLSFVNAPAGAQQRHCGNETECDYSKDVKLNKPTNVYGLPWDQYMEEVVLKARGSDVLFNKSDLEGSPDLSEESSPSATSKWAKMWREKHNAKLIAKRERKRSHQMLGLWQLNKELEELE</sequence>
<name>A0A5K3G545_MESCO</name>
<dbReference type="SUPFAM" id="SSF89919">
    <property type="entry name" value="Ribosome-binding factor A, RbfA"/>
    <property type="match status" value="1"/>
</dbReference>